<keyword evidence="3" id="KW-1185">Reference proteome</keyword>
<accession>A0AAV9BKQ3</accession>
<evidence type="ECO:0000256" key="1">
    <source>
        <dbReference type="SAM" id="Phobius"/>
    </source>
</evidence>
<name>A0AAV9BKQ3_ACOGR</name>
<keyword evidence="2" id="KW-0675">Receptor</keyword>
<protein>
    <submittedName>
        <fullName evidence="2">Glutamate receptor 2.7</fullName>
    </submittedName>
</protein>
<organism evidence="2 3">
    <name type="scientific">Acorus gramineus</name>
    <name type="common">Dwarf sweet flag</name>
    <dbReference type="NCBI Taxonomy" id="55184"/>
    <lineage>
        <taxon>Eukaryota</taxon>
        <taxon>Viridiplantae</taxon>
        <taxon>Streptophyta</taxon>
        <taxon>Embryophyta</taxon>
        <taxon>Tracheophyta</taxon>
        <taxon>Spermatophyta</taxon>
        <taxon>Magnoliopsida</taxon>
        <taxon>Liliopsida</taxon>
        <taxon>Acoraceae</taxon>
        <taxon>Acorus</taxon>
    </lineage>
</organism>
<reference evidence="2" key="1">
    <citation type="journal article" date="2023" name="Nat. Commun.">
        <title>Diploid and tetraploid genomes of Acorus and the evolution of monocots.</title>
        <authorList>
            <person name="Ma L."/>
            <person name="Liu K.W."/>
            <person name="Li Z."/>
            <person name="Hsiao Y.Y."/>
            <person name="Qi Y."/>
            <person name="Fu T."/>
            <person name="Tang G.D."/>
            <person name="Zhang D."/>
            <person name="Sun W.H."/>
            <person name="Liu D.K."/>
            <person name="Li Y."/>
            <person name="Chen G.Z."/>
            <person name="Liu X.D."/>
            <person name="Liao X.Y."/>
            <person name="Jiang Y.T."/>
            <person name="Yu X."/>
            <person name="Hao Y."/>
            <person name="Huang J."/>
            <person name="Zhao X.W."/>
            <person name="Ke S."/>
            <person name="Chen Y.Y."/>
            <person name="Wu W.L."/>
            <person name="Hsu J.L."/>
            <person name="Lin Y.F."/>
            <person name="Huang M.D."/>
            <person name="Li C.Y."/>
            <person name="Huang L."/>
            <person name="Wang Z.W."/>
            <person name="Zhao X."/>
            <person name="Zhong W.Y."/>
            <person name="Peng D.H."/>
            <person name="Ahmad S."/>
            <person name="Lan S."/>
            <person name="Zhang J.S."/>
            <person name="Tsai W.C."/>
            <person name="Van de Peer Y."/>
            <person name="Liu Z.J."/>
        </authorList>
    </citation>
    <scope>NUCLEOTIDE SEQUENCE</scope>
    <source>
        <strain evidence="2">SCP</strain>
    </source>
</reference>
<keyword evidence="1" id="KW-0812">Transmembrane</keyword>
<gene>
    <name evidence="2" type="ORF">QJS04_geneDACA003968</name>
</gene>
<dbReference type="AlphaFoldDB" id="A0AAV9BKQ3"/>
<comment type="caution">
    <text evidence="2">The sequence shown here is derived from an EMBL/GenBank/DDBJ whole genome shotgun (WGS) entry which is preliminary data.</text>
</comment>
<keyword evidence="1" id="KW-0472">Membrane</keyword>
<proteinExistence type="predicted"/>
<sequence length="112" mass="12812">MTNLTPPQLVKSQNYDTVVKYTTIRGDHGASYHRRLEQEPLYLLEADVIRSVRCAASGAFFVFTGFVVWVIEHQINNNFRGPPSHQLGLDFYFAFWTLVFAHSNASHNLSHT</sequence>
<evidence type="ECO:0000313" key="2">
    <source>
        <dbReference type="EMBL" id="KAK1276942.1"/>
    </source>
</evidence>
<dbReference type="Proteomes" id="UP001179952">
    <property type="component" value="Unassembled WGS sequence"/>
</dbReference>
<reference evidence="2" key="2">
    <citation type="submission" date="2023-06" db="EMBL/GenBank/DDBJ databases">
        <authorList>
            <person name="Ma L."/>
            <person name="Liu K.-W."/>
            <person name="Li Z."/>
            <person name="Hsiao Y.-Y."/>
            <person name="Qi Y."/>
            <person name="Fu T."/>
            <person name="Tang G."/>
            <person name="Zhang D."/>
            <person name="Sun W.-H."/>
            <person name="Liu D.-K."/>
            <person name="Li Y."/>
            <person name="Chen G.-Z."/>
            <person name="Liu X.-D."/>
            <person name="Liao X.-Y."/>
            <person name="Jiang Y.-T."/>
            <person name="Yu X."/>
            <person name="Hao Y."/>
            <person name="Huang J."/>
            <person name="Zhao X.-W."/>
            <person name="Ke S."/>
            <person name="Chen Y.-Y."/>
            <person name="Wu W.-L."/>
            <person name="Hsu J.-L."/>
            <person name="Lin Y.-F."/>
            <person name="Huang M.-D."/>
            <person name="Li C.-Y."/>
            <person name="Huang L."/>
            <person name="Wang Z.-W."/>
            <person name="Zhao X."/>
            <person name="Zhong W.-Y."/>
            <person name="Peng D.-H."/>
            <person name="Ahmad S."/>
            <person name="Lan S."/>
            <person name="Zhang J.-S."/>
            <person name="Tsai W.-C."/>
            <person name="Van De Peer Y."/>
            <person name="Liu Z.-J."/>
        </authorList>
    </citation>
    <scope>NUCLEOTIDE SEQUENCE</scope>
    <source>
        <strain evidence="2">SCP</strain>
        <tissue evidence="2">Leaves</tissue>
    </source>
</reference>
<keyword evidence="1" id="KW-1133">Transmembrane helix</keyword>
<feature type="transmembrane region" description="Helical" evidence="1">
    <location>
        <begin position="52"/>
        <end position="71"/>
    </location>
</feature>
<evidence type="ECO:0000313" key="3">
    <source>
        <dbReference type="Proteomes" id="UP001179952"/>
    </source>
</evidence>
<dbReference type="EMBL" id="JAUJYN010000003">
    <property type="protein sequence ID" value="KAK1276942.1"/>
    <property type="molecule type" value="Genomic_DNA"/>
</dbReference>